<dbReference type="InterPro" id="IPR038318">
    <property type="entry name" value="KdpD_sf"/>
</dbReference>
<feature type="transmembrane region" description="Helical" evidence="14">
    <location>
        <begin position="424"/>
        <end position="441"/>
    </location>
</feature>
<dbReference type="CDD" id="cd01987">
    <property type="entry name" value="USP_KdpD-like"/>
    <property type="match status" value="1"/>
</dbReference>
<dbReference type="Pfam" id="PF02702">
    <property type="entry name" value="KdpD"/>
    <property type="match status" value="1"/>
</dbReference>
<proteinExistence type="predicted"/>
<dbReference type="Pfam" id="PF13492">
    <property type="entry name" value="GAF_3"/>
    <property type="match status" value="1"/>
</dbReference>
<dbReference type="InterPro" id="IPR004358">
    <property type="entry name" value="Sig_transdc_His_kin-like_C"/>
</dbReference>
<keyword evidence="8 16" id="KW-0418">Kinase</keyword>
<keyword evidence="7" id="KW-0547">Nucleotide-binding</keyword>
<dbReference type="SUPFAM" id="SSF55781">
    <property type="entry name" value="GAF domain-like"/>
    <property type="match status" value="1"/>
</dbReference>
<dbReference type="Gene3D" id="1.20.120.620">
    <property type="entry name" value="Backbone structure of the membrane domain of e. Coli histidine kinase receptor kdpd"/>
    <property type="match status" value="1"/>
</dbReference>
<evidence type="ECO:0000256" key="5">
    <source>
        <dbReference type="ARBA" id="ARBA00022679"/>
    </source>
</evidence>
<dbReference type="GO" id="GO:0005737">
    <property type="term" value="C:cytoplasm"/>
    <property type="evidence" value="ECO:0007669"/>
    <property type="project" value="UniProtKB-ARBA"/>
</dbReference>
<dbReference type="Pfam" id="PF00512">
    <property type="entry name" value="HisKA"/>
    <property type="match status" value="1"/>
</dbReference>
<dbReference type="PROSITE" id="PS50109">
    <property type="entry name" value="HIS_KIN"/>
    <property type="match status" value="1"/>
</dbReference>
<keyword evidence="10 14" id="KW-1133">Transmembrane helix</keyword>
<dbReference type="SMART" id="SM00388">
    <property type="entry name" value="HisKA"/>
    <property type="match status" value="1"/>
</dbReference>
<dbReference type="GO" id="GO:0042802">
    <property type="term" value="F:identical protein binding"/>
    <property type="evidence" value="ECO:0007669"/>
    <property type="project" value="UniProtKB-ARBA"/>
</dbReference>
<comment type="caution">
    <text evidence="16">The sequence shown here is derived from an EMBL/GenBank/DDBJ whole genome shotgun (WGS) entry which is preliminary data.</text>
</comment>
<keyword evidence="9" id="KW-0067">ATP-binding</keyword>
<protein>
    <recommendedName>
        <fullName evidence="3">histidine kinase</fullName>
        <ecNumber evidence="3">2.7.13.3</ecNumber>
    </recommendedName>
</protein>
<feature type="domain" description="Histidine kinase" evidence="15">
    <location>
        <begin position="673"/>
        <end position="886"/>
    </location>
</feature>
<evidence type="ECO:0000256" key="4">
    <source>
        <dbReference type="ARBA" id="ARBA00022553"/>
    </source>
</evidence>
<dbReference type="Pfam" id="PF00582">
    <property type="entry name" value="Usp"/>
    <property type="match status" value="1"/>
</dbReference>
<organism evidence="16 17">
    <name type="scientific">Candidatus Nitrobium versatile</name>
    <dbReference type="NCBI Taxonomy" id="2884831"/>
    <lineage>
        <taxon>Bacteria</taxon>
        <taxon>Pseudomonadati</taxon>
        <taxon>Nitrospirota</taxon>
        <taxon>Nitrospiria</taxon>
        <taxon>Nitrospirales</taxon>
        <taxon>Nitrospiraceae</taxon>
        <taxon>Candidatus Nitrobium</taxon>
    </lineage>
</organism>
<evidence type="ECO:0000256" key="14">
    <source>
        <dbReference type="SAM" id="Phobius"/>
    </source>
</evidence>
<keyword evidence="5" id="KW-0808">Transferase</keyword>
<dbReference type="SUPFAM" id="SSF52402">
    <property type="entry name" value="Adenine nucleotide alpha hydrolases-like"/>
    <property type="match status" value="1"/>
</dbReference>
<keyword evidence="12 14" id="KW-0472">Membrane</keyword>
<comment type="catalytic activity">
    <reaction evidence="1">
        <text>ATP + protein L-histidine = ADP + protein N-phospho-L-histidine.</text>
        <dbReference type="EC" id="2.7.13.3"/>
    </reaction>
</comment>
<evidence type="ECO:0000256" key="8">
    <source>
        <dbReference type="ARBA" id="ARBA00022777"/>
    </source>
</evidence>
<dbReference type="InterPro" id="IPR014729">
    <property type="entry name" value="Rossmann-like_a/b/a_fold"/>
</dbReference>
<dbReference type="SUPFAM" id="SSF47384">
    <property type="entry name" value="Homodimeric domain of signal transducing histidine kinase"/>
    <property type="match status" value="1"/>
</dbReference>
<dbReference type="Gene3D" id="3.30.565.10">
    <property type="entry name" value="Histidine kinase-like ATPase, C-terminal domain"/>
    <property type="match status" value="1"/>
</dbReference>
<dbReference type="InterPro" id="IPR027417">
    <property type="entry name" value="P-loop_NTPase"/>
</dbReference>
<dbReference type="Pfam" id="PF13493">
    <property type="entry name" value="DUF4118"/>
    <property type="match status" value="1"/>
</dbReference>
<dbReference type="InterPro" id="IPR003018">
    <property type="entry name" value="GAF"/>
</dbReference>
<evidence type="ECO:0000256" key="9">
    <source>
        <dbReference type="ARBA" id="ARBA00022840"/>
    </source>
</evidence>
<evidence type="ECO:0000313" key="17">
    <source>
        <dbReference type="Proteomes" id="UP000705867"/>
    </source>
</evidence>
<dbReference type="FunFam" id="3.30.565.10:FF:000042">
    <property type="entry name" value="Two-component sensor histidine kinase KdpD"/>
    <property type="match status" value="1"/>
</dbReference>
<evidence type="ECO:0000256" key="11">
    <source>
        <dbReference type="ARBA" id="ARBA00023012"/>
    </source>
</evidence>
<dbReference type="Pfam" id="PF02518">
    <property type="entry name" value="HATPase_c"/>
    <property type="match status" value="1"/>
</dbReference>
<dbReference type="PRINTS" id="PR00344">
    <property type="entry name" value="BCTRLSENSOR"/>
</dbReference>
<dbReference type="FunFam" id="3.40.50.300:FF:000483">
    <property type="entry name" value="Sensor histidine kinase KdpD"/>
    <property type="match status" value="1"/>
</dbReference>
<dbReference type="Gene3D" id="1.10.287.130">
    <property type="match status" value="1"/>
</dbReference>
<dbReference type="GO" id="GO:0000155">
    <property type="term" value="F:phosphorelay sensor kinase activity"/>
    <property type="evidence" value="ECO:0007669"/>
    <property type="project" value="InterPro"/>
</dbReference>
<dbReference type="InterPro" id="IPR052023">
    <property type="entry name" value="Histidine_kinase_KdpD"/>
</dbReference>
<dbReference type="InterPro" id="IPR029016">
    <property type="entry name" value="GAF-like_dom_sf"/>
</dbReference>
<accession>A0A953M3I4</accession>
<dbReference type="Proteomes" id="UP000705867">
    <property type="component" value="Unassembled WGS sequence"/>
</dbReference>
<dbReference type="InterPro" id="IPR003852">
    <property type="entry name" value="Sig_transdc_His_kinase_KdpD_N"/>
</dbReference>
<dbReference type="Gene3D" id="3.40.50.300">
    <property type="entry name" value="P-loop containing nucleotide triphosphate hydrolases"/>
    <property type="match status" value="1"/>
</dbReference>
<dbReference type="Gene3D" id="3.40.50.620">
    <property type="entry name" value="HUPs"/>
    <property type="match status" value="1"/>
</dbReference>
<dbReference type="InterPro" id="IPR003594">
    <property type="entry name" value="HATPase_dom"/>
</dbReference>
<evidence type="ECO:0000256" key="3">
    <source>
        <dbReference type="ARBA" id="ARBA00012438"/>
    </source>
</evidence>
<dbReference type="GO" id="GO:0005524">
    <property type="term" value="F:ATP binding"/>
    <property type="evidence" value="ECO:0007669"/>
    <property type="project" value="UniProtKB-KW"/>
</dbReference>
<dbReference type="PANTHER" id="PTHR45569">
    <property type="entry name" value="SENSOR PROTEIN KDPD"/>
    <property type="match status" value="1"/>
</dbReference>
<comment type="function">
    <text evidence="13">Member of the two-component regulatory system KdpD/KdpE involved in the regulation of the kdp operon. KdpD may function as a membrane-associated protein kinase that phosphorylates KdpE in response to environmental signals.</text>
</comment>
<feature type="transmembrane region" description="Helical" evidence="14">
    <location>
        <begin position="401"/>
        <end position="418"/>
    </location>
</feature>
<dbReference type="SUPFAM" id="SSF55874">
    <property type="entry name" value="ATPase domain of HSP90 chaperone/DNA topoisomerase II/histidine kinase"/>
    <property type="match status" value="1"/>
</dbReference>
<dbReference type="InterPro" id="IPR005467">
    <property type="entry name" value="His_kinase_dom"/>
</dbReference>
<dbReference type="SMART" id="SM00387">
    <property type="entry name" value="HATPase_c"/>
    <property type="match status" value="1"/>
</dbReference>
<dbReference type="AlphaFoldDB" id="A0A953M3I4"/>
<feature type="transmembrane region" description="Helical" evidence="14">
    <location>
        <begin position="448"/>
        <end position="469"/>
    </location>
</feature>
<keyword evidence="11" id="KW-0902">Two-component regulatory system</keyword>
<dbReference type="CDD" id="cd00075">
    <property type="entry name" value="HATPase"/>
    <property type="match status" value="1"/>
</dbReference>
<comment type="subcellular location">
    <subcellularLocation>
        <location evidence="2">Membrane</location>
        <topology evidence="2">Multi-pass membrane protein</topology>
    </subcellularLocation>
</comment>
<evidence type="ECO:0000256" key="1">
    <source>
        <dbReference type="ARBA" id="ARBA00000085"/>
    </source>
</evidence>
<dbReference type="InterPro" id="IPR036097">
    <property type="entry name" value="HisK_dim/P_sf"/>
</dbReference>
<evidence type="ECO:0000256" key="7">
    <source>
        <dbReference type="ARBA" id="ARBA00022741"/>
    </source>
</evidence>
<name>A0A953M3I4_9BACT</name>
<feature type="transmembrane region" description="Helical" evidence="14">
    <location>
        <begin position="475"/>
        <end position="496"/>
    </location>
</feature>
<dbReference type="InterPro" id="IPR025201">
    <property type="entry name" value="KdpD_TM"/>
</dbReference>
<dbReference type="InterPro" id="IPR006016">
    <property type="entry name" value="UspA"/>
</dbReference>
<dbReference type="Gene3D" id="3.30.450.40">
    <property type="match status" value="1"/>
</dbReference>
<evidence type="ECO:0000256" key="13">
    <source>
        <dbReference type="ARBA" id="ARBA00057300"/>
    </source>
</evidence>
<dbReference type="CDD" id="cd00082">
    <property type="entry name" value="HisKA"/>
    <property type="match status" value="1"/>
</dbReference>
<reference evidence="16" key="1">
    <citation type="journal article" date="2021" name="bioRxiv">
        <title>Unraveling nitrogen, sulfur and carbon metabolic pathways and microbial community transcriptional responses to substrate deprivation and toxicity stresses in a bioreactor mimicking anoxic brackish coastal sediment conditions.</title>
        <authorList>
            <person name="Martins P.D."/>
            <person name="Echeveste M.J."/>
            <person name="Arshad A."/>
            <person name="Kurth J."/>
            <person name="Ouboter H."/>
            <person name="Jetten M.S.M."/>
            <person name="Welte C.U."/>
        </authorList>
    </citation>
    <scope>NUCLEOTIDE SEQUENCE</scope>
    <source>
        <strain evidence="16">MAG_39</strain>
    </source>
</reference>
<dbReference type="InterPro" id="IPR036890">
    <property type="entry name" value="HATPase_C_sf"/>
</dbReference>
<dbReference type="InterPro" id="IPR003661">
    <property type="entry name" value="HisK_dim/P_dom"/>
</dbReference>
<reference evidence="16" key="2">
    <citation type="submission" date="2021-08" db="EMBL/GenBank/DDBJ databases">
        <authorList>
            <person name="Dalcin Martins P."/>
        </authorList>
    </citation>
    <scope>NUCLEOTIDE SEQUENCE</scope>
    <source>
        <strain evidence="16">MAG_39</strain>
    </source>
</reference>
<evidence type="ECO:0000259" key="15">
    <source>
        <dbReference type="PROSITE" id="PS50109"/>
    </source>
</evidence>
<gene>
    <name evidence="16" type="ORF">K8I29_18695</name>
</gene>
<evidence type="ECO:0000256" key="10">
    <source>
        <dbReference type="ARBA" id="ARBA00022989"/>
    </source>
</evidence>
<sequence length="895" mass="98888">MEERRINPDVLLEQVQQEEERKRQGKLKIFFGAAPGVGKTYAMLEAARQKRAEGIDVVVGIAETHGRSETKALLEGLEELPRKEIEYRGTIIREFDLDAALARKPVIILVDELAHTNAPGSRHRKRWQDVFELLEAGINVYTTLNVQHLESLNDIVAQITGMVVRETLPDSVINRADEIELIDLPPEDLLTRLKEGKVYVAELAARARESFFRKGNLLALREIALRRTAVCVDEQMQRYRLVKGVKAVWPAAERIMVCVGANPRSIRLIRAAKRMADSLHADWIAVNVEAPSMVKASKDDLDRLADHMRLAESLGAETVTLSGHKASEEILNYARMRNITKIIIGKPTHPRWKDLVYGSLLDEVVRGSGEIDVYVISGETAEPVPRLIAKPAPEKTKRQEWLLSIGSVAACTAIAALIHPRYFTLVDVAMVYLLGIVIVASRTGKWPSFLATILSVALFDFFFIPPFYTFSVHDIRYALTFIVMLIVGFVISRLTLRIREQANAARHRERRTAALYSLSRELVQERWIPQLSAAAIKHLSELFSSKIVILVPDDKGSLTVPVTGPETFALDQREMSVAQWTFDHRQRAGIGTDTLPGASALYLPLVTSSRTVGVLGILPAPGTGMFDQEQIHALESFANQIALAIERALLAGEAQRALLKAETEALRNTLLSSVSHDIRTPLAAITGAATALLQKDITLDKQGRQELVQTISDEAERLNKVIRNVLDMTRLEAKAITVKKEWQSIEEIVGVALNRLGDKLKGRPLAINISGDVPLVSFDSLLIEQVLMNLLDNAIKYTPHETPFDISAQVKGNDVAVELADRGPGIPPGEEERIFEKFVRGSATGGGIGLGLAICRAIINAHGGRIWAENRPGGGAVFRFALPIEGTPQMPEPEG</sequence>
<evidence type="ECO:0000256" key="6">
    <source>
        <dbReference type="ARBA" id="ARBA00022692"/>
    </source>
</evidence>
<dbReference type="SUPFAM" id="SSF52540">
    <property type="entry name" value="P-loop containing nucleoside triphosphate hydrolases"/>
    <property type="match status" value="1"/>
</dbReference>
<dbReference type="EC" id="2.7.13.3" evidence="3"/>
<evidence type="ECO:0000256" key="2">
    <source>
        <dbReference type="ARBA" id="ARBA00004141"/>
    </source>
</evidence>
<dbReference type="GO" id="GO:0005886">
    <property type="term" value="C:plasma membrane"/>
    <property type="evidence" value="ECO:0007669"/>
    <property type="project" value="TreeGrafter"/>
</dbReference>
<dbReference type="EMBL" id="JAIOIV010000144">
    <property type="protein sequence ID" value="MBZ0158228.1"/>
    <property type="molecule type" value="Genomic_DNA"/>
</dbReference>
<keyword evidence="4" id="KW-0597">Phosphoprotein</keyword>
<evidence type="ECO:0000313" key="16">
    <source>
        <dbReference type="EMBL" id="MBZ0158228.1"/>
    </source>
</evidence>
<keyword evidence="6 14" id="KW-0812">Transmembrane</keyword>
<evidence type="ECO:0000256" key="12">
    <source>
        <dbReference type="ARBA" id="ARBA00023136"/>
    </source>
</evidence>
<dbReference type="PANTHER" id="PTHR45569:SF1">
    <property type="entry name" value="SENSOR PROTEIN KDPD"/>
    <property type="match status" value="1"/>
</dbReference>